<feature type="region of interest" description="Disordered" evidence="1">
    <location>
        <begin position="117"/>
        <end position="141"/>
    </location>
</feature>
<dbReference type="OrthoDB" id="2194683at2759"/>
<dbReference type="HOGENOM" id="CLU_702253_0_0_1"/>
<dbReference type="OMA" id="RVKSAMH"/>
<dbReference type="InterPro" id="IPR013979">
    <property type="entry name" value="TIF_beta_prop-like"/>
</dbReference>
<dbReference type="STRING" id="935791.I3EHD8"/>
<evidence type="ECO:0000259" key="2">
    <source>
        <dbReference type="Pfam" id="PF08662"/>
    </source>
</evidence>
<feature type="region of interest" description="Disordered" evidence="1">
    <location>
        <begin position="153"/>
        <end position="222"/>
    </location>
</feature>
<keyword evidence="4" id="KW-1185">Reference proteome</keyword>
<gene>
    <name evidence="3" type="ORF">NEQG_01325</name>
</gene>
<evidence type="ECO:0000313" key="3">
    <source>
        <dbReference type="EMBL" id="EIJ88635.1"/>
    </source>
</evidence>
<dbReference type="InParanoid" id="I3EHD8"/>
<dbReference type="Proteomes" id="UP000002872">
    <property type="component" value="Unassembled WGS sequence"/>
</dbReference>
<reference evidence="3" key="1">
    <citation type="submission" date="2011-01" db="EMBL/GenBank/DDBJ databases">
        <title>The Genome Sequence of Nematocida parisii strain ERTm3.</title>
        <authorList>
            <consortium name="The Broad Institute Genome Sequencing Platform"/>
            <consortium name="The Broad Institute Genome Sequencing Center for Infectious Disease"/>
            <person name="Cuomo C."/>
            <person name="Troemel E."/>
            <person name="Young S.K."/>
            <person name="Zeng Q."/>
            <person name="Gargeya S."/>
            <person name="Fitzgerald M."/>
            <person name="Haas B."/>
            <person name="Abouelleil A."/>
            <person name="Alvarado L."/>
            <person name="Arachchi H.M."/>
            <person name="Berlin A."/>
            <person name="Chapman S.B."/>
            <person name="Gearin G."/>
            <person name="Goldberg J."/>
            <person name="Griggs A."/>
            <person name="Gujja S."/>
            <person name="Hansen M."/>
            <person name="Heiman D."/>
            <person name="Howarth C."/>
            <person name="Larimer J."/>
            <person name="Lui A."/>
            <person name="MacDonald P.J.P."/>
            <person name="McCowen C."/>
            <person name="Montmayeur A."/>
            <person name="Murphy C."/>
            <person name="Neiman D."/>
            <person name="Pearson M."/>
            <person name="Priest M."/>
            <person name="Roberts A."/>
            <person name="Saif S."/>
            <person name="Shea T."/>
            <person name="Sisk P."/>
            <person name="Stolte C."/>
            <person name="Sykes S."/>
            <person name="Wortman J."/>
            <person name="Nusbaum C."/>
            <person name="Birren B."/>
        </authorList>
    </citation>
    <scope>NUCLEOTIDE SEQUENCE</scope>
    <source>
        <strain evidence="3">ERTm3</strain>
    </source>
</reference>
<dbReference type="Pfam" id="PF08662">
    <property type="entry name" value="eIF2A"/>
    <property type="match status" value="1"/>
</dbReference>
<sequence>MPKPIGQVLSFSDKGVCFDTFNEKSETIPCVCCKLGKEWVAYTTSSELIIQSTITEEKYAHSIPDIKSIECLVDCTACVITKSDKMYFIQKDKVMHTAERVKSAMHGKEFLVYSQEVEEAPEKKEPLPKTGEAVASDKKADVQTSAVDTLYVPHPAAEPPKIPESAEAAPSEQSTGKGEPANQVVPPTSSDASSVPPAEKEAQKKTKASKAAAGKKKEPVTFRIQKKEGMRTAIVNKAKPRFLKVYSIIEKKEIENISIPAPLTFSMTGKFLVTVRVYKSSPGEIELIRLQNGERVKKQPVIDMISAVLIPDLKHREERMLCLCSLGSSNGTYYDAKVLYYIDTKQESLKLISSICNPITDTAFLKKNEFAVCYDNSPSKIGIFNSKGEKIKT</sequence>
<organism evidence="3 4">
    <name type="scientific">Nematocida parisii (strain ERTm3)</name>
    <name type="common">Nematode killer fungus</name>
    <dbReference type="NCBI Taxonomy" id="935791"/>
    <lineage>
        <taxon>Eukaryota</taxon>
        <taxon>Fungi</taxon>
        <taxon>Fungi incertae sedis</taxon>
        <taxon>Microsporidia</taxon>
        <taxon>Nematocida</taxon>
    </lineage>
</organism>
<accession>I3EHD8</accession>
<name>I3EHD8_NEMP3</name>
<protein>
    <recommendedName>
        <fullName evidence="2">Translation initiation factor beta propellor-like domain-containing protein</fullName>
    </recommendedName>
</protein>
<proteinExistence type="predicted"/>
<feature type="domain" description="Translation initiation factor beta propellor-like" evidence="2">
    <location>
        <begin position="328"/>
        <end position="392"/>
    </location>
</feature>
<evidence type="ECO:0000313" key="4">
    <source>
        <dbReference type="Proteomes" id="UP000002872"/>
    </source>
</evidence>
<dbReference type="VEuPathDB" id="MicrosporidiaDB:NEQG_01325"/>
<dbReference type="EMBL" id="GL870878">
    <property type="protein sequence ID" value="EIJ88635.1"/>
    <property type="molecule type" value="Genomic_DNA"/>
</dbReference>
<evidence type="ECO:0000256" key="1">
    <source>
        <dbReference type="SAM" id="MobiDB-lite"/>
    </source>
</evidence>
<dbReference type="AlphaFoldDB" id="I3EHD8"/>